<keyword evidence="3" id="KW-1185">Reference proteome</keyword>
<evidence type="ECO:0000256" key="1">
    <source>
        <dbReference type="SAM" id="MobiDB-lite"/>
    </source>
</evidence>
<accession>A0A0C9XH33</accession>
<dbReference type="AlphaFoldDB" id="A0A0C9XH33"/>
<proteinExistence type="predicted"/>
<dbReference type="OrthoDB" id="10490687at2759"/>
<feature type="region of interest" description="Disordered" evidence="1">
    <location>
        <begin position="27"/>
        <end position="156"/>
    </location>
</feature>
<dbReference type="EMBL" id="KN834185">
    <property type="protein sequence ID" value="KIK11595.1"/>
    <property type="molecule type" value="Genomic_DNA"/>
</dbReference>
<evidence type="ECO:0000313" key="2">
    <source>
        <dbReference type="EMBL" id="KIK11595.1"/>
    </source>
</evidence>
<evidence type="ECO:0000313" key="3">
    <source>
        <dbReference type="Proteomes" id="UP000054018"/>
    </source>
</evidence>
<reference evidence="2 3" key="1">
    <citation type="submission" date="2014-04" db="EMBL/GenBank/DDBJ databases">
        <authorList>
            <consortium name="DOE Joint Genome Institute"/>
            <person name="Kuo A."/>
            <person name="Kohler A."/>
            <person name="Costa M.D."/>
            <person name="Nagy L.G."/>
            <person name="Floudas D."/>
            <person name="Copeland A."/>
            <person name="Barry K.W."/>
            <person name="Cichocki N."/>
            <person name="Veneault-Fourrey C."/>
            <person name="LaButti K."/>
            <person name="Lindquist E.A."/>
            <person name="Lipzen A."/>
            <person name="Lundell T."/>
            <person name="Morin E."/>
            <person name="Murat C."/>
            <person name="Sun H."/>
            <person name="Tunlid A."/>
            <person name="Henrissat B."/>
            <person name="Grigoriev I.V."/>
            <person name="Hibbett D.S."/>
            <person name="Martin F."/>
            <person name="Nordberg H.P."/>
            <person name="Cantor M.N."/>
            <person name="Hua S.X."/>
        </authorList>
    </citation>
    <scope>NUCLEOTIDE SEQUENCE [LARGE SCALE GENOMIC DNA]</scope>
    <source>
        <strain evidence="2 3">441</strain>
    </source>
</reference>
<dbReference type="HOGENOM" id="CLU_142399_0_0_1"/>
<organism evidence="2 3">
    <name type="scientific">Pisolithus microcarpus 441</name>
    <dbReference type="NCBI Taxonomy" id="765257"/>
    <lineage>
        <taxon>Eukaryota</taxon>
        <taxon>Fungi</taxon>
        <taxon>Dikarya</taxon>
        <taxon>Basidiomycota</taxon>
        <taxon>Agaricomycotina</taxon>
        <taxon>Agaricomycetes</taxon>
        <taxon>Agaricomycetidae</taxon>
        <taxon>Boletales</taxon>
        <taxon>Sclerodermatineae</taxon>
        <taxon>Pisolithaceae</taxon>
        <taxon>Pisolithus</taxon>
    </lineage>
</organism>
<feature type="compositionally biased region" description="Polar residues" evidence="1">
    <location>
        <begin position="59"/>
        <end position="72"/>
    </location>
</feature>
<gene>
    <name evidence="2" type="ORF">PISMIDRAFT_19394</name>
</gene>
<reference evidence="3" key="2">
    <citation type="submission" date="2015-01" db="EMBL/GenBank/DDBJ databases">
        <title>Evolutionary Origins and Diversification of the Mycorrhizal Mutualists.</title>
        <authorList>
            <consortium name="DOE Joint Genome Institute"/>
            <consortium name="Mycorrhizal Genomics Consortium"/>
            <person name="Kohler A."/>
            <person name="Kuo A."/>
            <person name="Nagy L.G."/>
            <person name="Floudas D."/>
            <person name="Copeland A."/>
            <person name="Barry K.W."/>
            <person name="Cichocki N."/>
            <person name="Veneault-Fourrey C."/>
            <person name="LaButti K."/>
            <person name="Lindquist E.A."/>
            <person name="Lipzen A."/>
            <person name="Lundell T."/>
            <person name="Morin E."/>
            <person name="Murat C."/>
            <person name="Riley R."/>
            <person name="Ohm R."/>
            <person name="Sun H."/>
            <person name="Tunlid A."/>
            <person name="Henrissat B."/>
            <person name="Grigoriev I.V."/>
            <person name="Hibbett D.S."/>
            <person name="Martin F."/>
        </authorList>
    </citation>
    <scope>NUCLEOTIDE SEQUENCE [LARGE SCALE GENOMIC DNA]</scope>
    <source>
        <strain evidence="3">441</strain>
    </source>
</reference>
<feature type="compositionally biased region" description="Acidic residues" evidence="1">
    <location>
        <begin position="31"/>
        <end position="58"/>
    </location>
</feature>
<name>A0A0C9XH33_9AGAM</name>
<protein>
    <submittedName>
        <fullName evidence="2">Uncharacterized protein</fullName>
    </submittedName>
</protein>
<sequence>MTAEQQELAERHEIRSQRERKRLQLRQLADEGSDIEEREVFADDDQYDINDDNDDEDNGSQFTSRIITTKLSGVSKERLSYSKHKIPRAPPPTINVDGEIAASDDDKLEEPYSTPHSSSDRQSTQHKSKEGPRSTSTSEVEGSLSVINERQVYSSM</sequence>
<feature type="compositionally biased region" description="Polar residues" evidence="1">
    <location>
        <begin position="133"/>
        <end position="156"/>
    </location>
</feature>
<dbReference type="Proteomes" id="UP000054018">
    <property type="component" value="Unassembled WGS sequence"/>
</dbReference>